<comment type="caution">
    <text evidence="2">The sequence shown here is derived from an EMBL/GenBank/DDBJ whole genome shotgun (WGS) entry which is preliminary data.</text>
</comment>
<sequence length="308" mass="36026">MQDVLQTDDQLSTSYSNKNISKKQLVKSSSKDQFSNQNSGQQDFDENRSLSSADQQFLIDEQEDRNYDEDDEFQGFEGSKNYESDEIEEQAKLYSRKMATLQRIKEIQEDNENDDKNKNKDIKLIEKKDGIKDKENNQGKQQGNVLNVKQRNDLVSPLPYRQRKLWNEKEQPQESESNSINLPNSVQRLKQSLGTAGFTHRDNLIYRIETLRIVCEQISGVDRFEALLKYMRDIQSSENDEEWISNEQAKKVMDQIVNSKGLKNNNNKLDDEDVSKLIQHINHLIFCEEKLAQLREHDEKEIAKKNSK</sequence>
<feature type="compositionally biased region" description="Polar residues" evidence="1">
    <location>
        <begin position="26"/>
        <end position="42"/>
    </location>
</feature>
<feature type="compositionally biased region" description="Polar residues" evidence="1">
    <location>
        <begin position="138"/>
        <end position="149"/>
    </location>
</feature>
<evidence type="ECO:0000256" key="1">
    <source>
        <dbReference type="SAM" id="MobiDB-lite"/>
    </source>
</evidence>
<feature type="compositionally biased region" description="Basic and acidic residues" evidence="1">
    <location>
        <begin position="128"/>
        <end position="137"/>
    </location>
</feature>
<protein>
    <submittedName>
        <fullName evidence="2">Uncharacterized protein</fullName>
    </submittedName>
</protein>
<feature type="region of interest" description="Disordered" evidence="1">
    <location>
        <begin position="1"/>
        <end position="89"/>
    </location>
</feature>
<organism evidence="2 3">
    <name type="scientific">Streblomastix strix</name>
    <dbReference type="NCBI Taxonomy" id="222440"/>
    <lineage>
        <taxon>Eukaryota</taxon>
        <taxon>Metamonada</taxon>
        <taxon>Preaxostyla</taxon>
        <taxon>Oxymonadida</taxon>
        <taxon>Streblomastigidae</taxon>
        <taxon>Streblomastix</taxon>
    </lineage>
</organism>
<feature type="region of interest" description="Disordered" evidence="1">
    <location>
        <begin position="128"/>
        <end position="153"/>
    </location>
</feature>
<reference evidence="2 3" key="1">
    <citation type="submission" date="2019-03" db="EMBL/GenBank/DDBJ databases">
        <title>Single cell metagenomics reveals metabolic interactions within the superorganism composed of flagellate Streblomastix strix and complex community of Bacteroidetes bacteria on its surface.</title>
        <authorList>
            <person name="Treitli S.C."/>
            <person name="Kolisko M."/>
            <person name="Husnik F."/>
            <person name="Keeling P."/>
            <person name="Hampl V."/>
        </authorList>
    </citation>
    <scope>NUCLEOTIDE SEQUENCE [LARGE SCALE GENOMIC DNA]</scope>
    <source>
        <strain evidence="2">ST1C</strain>
    </source>
</reference>
<dbReference type="AlphaFoldDB" id="A0A5J4X8C3"/>
<gene>
    <name evidence="2" type="ORF">EZS28_001359</name>
</gene>
<evidence type="ECO:0000313" key="3">
    <source>
        <dbReference type="Proteomes" id="UP000324800"/>
    </source>
</evidence>
<dbReference type="EMBL" id="SNRW01000138">
    <property type="protein sequence ID" value="KAA6403112.1"/>
    <property type="molecule type" value="Genomic_DNA"/>
</dbReference>
<name>A0A5J4X8C3_9EUKA</name>
<proteinExistence type="predicted"/>
<accession>A0A5J4X8C3</accession>
<dbReference type="Proteomes" id="UP000324800">
    <property type="component" value="Unassembled WGS sequence"/>
</dbReference>
<feature type="compositionally biased region" description="Polar residues" evidence="1">
    <location>
        <begin position="1"/>
        <end position="19"/>
    </location>
</feature>
<evidence type="ECO:0000313" key="2">
    <source>
        <dbReference type="EMBL" id="KAA6403112.1"/>
    </source>
</evidence>
<feature type="compositionally biased region" description="Acidic residues" evidence="1">
    <location>
        <begin position="60"/>
        <end position="74"/>
    </location>
</feature>